<reference evidence="1 2" key="1">
    <citation type="submission" date="2017-02" db="EMBL/GenBank/DDBJ databases">
        <title>Arcobacter lacus sp. nov., a new species isolated from reclaimed water.</title>
        <authorList>
            <person name="Figueras M.J."/>
            <person name="Perez-Cataluna A."/>
            <person name="Salas-Masso N."/>
        </authorList>
    </citation>
    <scope>NUCLEOTIDE SEQUENCE [LARGE SCALE GENOMIC DNA]</scope>
    <source>
        <strain evidence="1 2">RW43-9</strain>
    </source>
</reference>
<organism evidence="1 2">
    <name type="scientific">Arcobacter lacus</name>
    <dbReference type="NCBI Taxonomy" id="1912876"/>
    <lineage>
        <taxon>Bacteria</taxon>
        <taxon>Pseudomonadati</taxon>
        <taxon>Campylobacterota</taxon>
        <taxon>Epsilonproteobacteria</taxon>
        <taxon>Campylobacterales</taxon>
        <taxon>Arcobacteraceae</taxon>
        <taxon>Arcobacter</taxon>
    </lineage>
</organism>
<keyword evidence="2" id="KW-1185">Reference proteome</keyword>
<dbReference type="RefSeq" id="WP_108527596.1">
    <property type="nucleotide sequence ID" value="NZ_MUXF01000008.1"/>
</dbReference>
<proteinExistence type="predicted"/>
<accession>A0ABX5JHA7</accession>
<dbReference type="EMBL" id="MUXF01000008">
    <property type="protein sequence ID" value="PUE66764.1"/>
    <property type="molecule type" value="Genomic_DNA"/>
</dbReference>
<comment type="caution">
    <text evidence="1">The sequence shown here is derived from an EMBL/GenBank/DDBJ whole genome shotgun (WGS) entry which is preliminary data.</text>
</comment>
<evidence type="ECO:0008006" key="3">
    <source>
        <dbReference type="Google" id="ProtNLM"/>
    </source>
</evidence>
<name>A0ABX5JHA7_9BACT</name>
<protein>
    <recommendedName>
        <fullName evidence="3">DUF2612 domain-containing protein</fullName>
    </recommendedName>
</protein>
<gene>
    <name evidence="1" type="ORF">B0175_05200</name>
</gene>
<dbReference type="InterPro" id="IPR021283">
    <property type="entry name" value="Phage_Wedge1"/>
</dbReference>
<evidence type="ECO:0000313" key="1">
    <source>
        <dbReference type="EMBL" id="PUE66764.1"/>
    </source>
</evidence>
<dbReference type="Pfam" id="PF11041">
    <property type="entry name" value="Phage_Wedge1"/>
    <property type="match status" value="1"/>
</dbReference>
<dbReference type="Proteomes" id="UP000251311">
    <property type="component" value="Unassembled WGS sequence"/>
</dbReference>
<evidence type="ECO:0000313" key="2">
    <source>
        <dbReference type="Proteomes" id="UP000251311"/>
    </source>
</evidence>
<sequence length="238" mass="27590">MSFIEEYEKLLIWQYQDKPKAKEHIRLLLTEYKNIYDLLNSIPDAFDLDKAVGKQQDILGKILGISRNVPFAVPKKYFGFEDQEDAYGFDDLAEGVLAYPFRDLTENDYTSGQLDDYQFRLFLKAKAIKNNVKAKMIDDDTRLSLQNAIDFLFSSKAYIVDNKDMTMDIFIDLSFDFSLIKYIQELDLLPRPQGVEYRFFQSFSNDNTFGFEDTPDSKPMGDFDNLEVGGVFADIIII</sequence>